<dbReference type="PATRIC" id="fig|1073571.4.peg.4894"/>
<dbReference type="AlphaFoldDB" id="A0A0E4HCX0"/>
<evidence type="ECO:0000256" key="3">
    <source>
        <dbReference type="ARBA" id="ARBA00022448"/>
    </source>
</evidence>
<dbReference type="RefSeq" id="WP_020426013.1">
    <property type="nucleotide sequence ID" value="NZ_AGBD01000062.1"/>
</dbReference>
<keyword evidence="5 8" id="KW-0812">Transmembrane</keyword>
<evidence type="ECO:0000256" key="1">
    <source>
        <dbReference type="ARBA" id="ARBA00004141"/>
    </source>
</evidence>
<sequence length="367" mass="41294">MKKEVIGPSQVFAMIVLFELGTAIVVPIGLESGHAVWLSILMALPGGVLLYLIYNDLYRQFPNLIISGYTRKILGNYIGWPLSLLYIPVLMFNGSRNLREAGDLLISASYDRTPILIINSIMVIAVMYILNKGIEVFARTAEIYFWIMMVMGLVCNGVVIIAGLVDFKNLFPLHYKDWVDALTSAYPNIWIFPFGELVCFTTVLPFLKNSGISRKMGVTAIILSGFLLCFTHAIEISVLGLDIYSRAAFPIYTTITLVNVANFIQRLDALVILTLIIGVFFKMSIYCFAAAAITADLFKVKDYRRLVVPVGVIVLISSFISVENYTSHLNEGKLFLKYFLPVICAVVPILLFLVHRIRKRFGWYREP</sequence>
<feature type="transmembrane region" description="Helical" evidence="8">
    <location>
        <begin position="143"/>
        <end position="165"/>
    </location>
</feature>
<name>A0A0E4HCX0_9BACL</name>
<dbReference type="HOGENOM" id="CLU_047547_1_1_9"/>
<dbReference type="GO" id="GO:0009847">
    <property type="term" value="P:spore germination"/>
    <property type="evidence" value="ECO:0007669"/>
    <property type="project" value="InterPro"/>
</dbReference>
<keyword evidence="7 8" id="KW-0472">Membrane</keyword>
<evidence type="ECO:0000313" key="10">
    <source>
        <dbReference type="Proteomes" id="UP000033163"/>
    </source>
</evidence>
<dbReference type="Pfam" id="PF03845">
    <property type="entry name" value="Spore_permease"/>
    <property type="match status" value="1"/>
</dbReference>
<organism evidence="9 10">
    <name type="scientific">Paenibacillus riograndensis SBR5</name>
    <dbReference type="NCBI Taxonomy" id="1073571"/>
    <lineage>
        <taxon>Bacteria</taxon>
        <taxon>Bacillati</taxon>
        <taxon>Bacillota</taxon>
        <taxon>Bacilli</taxon>
        <taxon>Bacillales</taxon>
        <taxon>Paenibacillaceae</taxon>
        <taxon>Paenibacillus</taxon>
        <taxon>Paenibacillus sonchi group</taxon>
    </lineage>
</organism>
<keyword evidence="3" id="KW-0813">Transport</keyword>
<protein>
    <submittedName>
        <fullName evidence="9">GerVB protein</fullName>
    </submittedName>
</protein>
<evidence type="ECO:0000313" key="9">
    <source>
        <dbReference type="EMBL" id="CQR56966.1"/>
    </source>
</evidence>
<feature type="transmembrane region" description="Helical" evidence="8">
    <location>
        <begin position="185"/>
        <end position="207"/>
    </location>
</feature>
<dbReference type="PANTHER" id="PTHR34975:SF2">
    <property type="entry name" value="SPORE GERMINATION PROTEIN A2"/>
    <property type="match status" value="1"/>
</dbReference>
<keyword evidence="4" id="KW-0309">Germination</keyword>
<dbReference type="NCBIfam" id="TIGR00912">
    <property type="entry name" value="2A0309"/>
    <property type="match status" value="1"/>
</dbReference>
<comment type="subcellular location">
    <subcellularLocation>
        <location evidence="1">Membrane</location>
        <topology evidence="1">Multi-pass membrane protein</topology>
    </subcellularLocation>
</comment>
<comment type="similarity">
    <text evidence="2">Belongs to the amino acid-polyamine-organocation (APC) superfamily. Spore germination protein (SGP) (TC 2.A.3.9) family.</text>
</comment>
<evidence type="ECO:0000256" key="6">
    <source>
        <dbReference type="ARBA" id="ARBA00022989"/>
    </source>
</evidence>
<proteinExistence type="inferred from homology"/>
<dbReference type="Proteomes" id="UP000033163">
    <property type="component" value="Chromosome I"/>
</dbReference>
<dbReference type="EMBL" id="LN831776">
    <property type="protein sequence ID" value="CQR56966.1"/>
    <property type="molecule type" value="Genomic_DNA"/>
</dbReference>
<dbReference type="STRING" id="483937.AMQ84_19540"/>
<feature type="transmembrane region" description="Helical" evidence="8">
    <location>
        <begin position="334"/>
        <end position="354"/>
    </location>
</feature>
<evidence type="ECO:0000256" key="2">
    <source>
        <dbReference type="ARBA" id="ARBA00007998"/>
    </source>
</evidence>
<accession>A0A0E4HCX0</accession>
<feature type="transmembrane region" description="Helical" evidence="8">
    <location>
        <begin position="113"/>
        <end position="131"/>
    </location>
</feature>
<keyword evidence="6 8" id="KW-1133">Transmembrane helix</keyword>
<feature type="transmembrane region" description="Helical" evidence="8">
    <location>
        <begin position="306"/>
        <end position="322"/>
    </location>
</feature>
<feature type="transmembrane region" description="Helical" evidence="8">
    <location>
        <begin position="12"/>
        <end position="30"/>
    </location>
</feature>
<evidence type="ECO:0000256" key="8">
    <source>
        <dbReference type="SAM" id="Phobius"/>
    </source>
</evidence>
<evidence type="ECO:0000256" key="5">
    <source>
        <dbReference type="ARBA" id="ARBA00022692"/>
    </source>
</evidence>
<dbReference type="GO" id="GO:0016020">
    <property type="term" value="C:membrane"/>
    <property type="evidence" value="ECO:0007669"/>
    <property type="project" value="UniProtKB-SubCell"/>
</dbReference>
<feature type="transmembrane region" description="Helical" evidence="8">
    <location>
        <begin position="219"/>
        <end position="241"/>
    </location>
</feature>
<feature type="transmembrane region" description="Helical" evidence="8">
    <location>
        <begin position="74"/>
        <end position="93"/>
    </location>
</feature>
<feature type="transmembrane region" description="Helical" evidence="8">
    <location>
        <begin position="269"/>
        <end position="294"/>
    </location>
</feature>
<feature type="transmembrane region" description="Helical" evidence="8">
    <location>
        <begin position="36"/>
        <end position="54"/>
    </location>
</feature>
<evidence type="ECO:0000256" key="7">
    <source>
        <dbReference type="ARBA" id="ARBA00023136"/>
    </source>
</evidence>
<reference evidence="10" key="1">
    <citation type="submission" date="2015-03" db="EMBL/GenBank/DDBJ databases">
        <authorList>
            <person name="Wibberg D."/>
        </authorList>
    </citation>
    <scope>NUCLEOTIDE SEQUENCE [LARGE SCALE GENOMIC DNA]</scope>
</reference>
<gene>
    <name evidence="9" type="ORF">PRIO_4564</name>
</gene>
<dbReference type="PANTHER" id="PTHR34975">
    <property type="entry name" value="SPORE GERMINATION PROTEIN A2"/>
    <property type="match status" value="1"/>
</dbReference>
<evidence type="ECO:0000256" key="4">
    <source>
        <dbReference type="ARBA" id="ARBA00022544"/>
    </source>
</evidence>
<dbReference type="KEGG" id="pri:PRIO_4564"/>
<dbReference type="InterPro" id="IPR004761">
    <property type="entry name" value="Spore_GerAB"/>
</dbReference>